<dbReference type="Proteomes" id="UP001590950">
    <property type="component" value="Unassembled WGS sequence"/>
</dbReference>
<sequence>MFSECLNNNISRGQAAWCACMPAHALNAQPHPLILPSLKNSSTISVSSYTETHVKLSSPTEKQWTSITASVITVLSAAHKAGQGLHKIKALKDAPRELDNLLAKLYETCAPGFSKSTHFYARAHTWLGENTSGCQGEVR</sequence>
<protein>
    <submittedName>
        <fullName evidence="1">Uncharacterized protein</fullName>
    </submittedName>
</protein>
<proteinExistence type="predicted"/>
<reference evidence="1 2" key="1">
    <citation type="submission" date="2024-09" db="EMBL/GenBank/DDBJ databases">
        <title>Rethinking Asexuality: The Enigmatic Case of Functional Sexual Genes in Lepraria (Stereocaulaceae).</title>
        <authorList>
            <person name="Doellman M."/>
            <person name="Sun Y."/>
            <person name="Barcenas-Pena A."/>
            <person name="Lumbsch H.T."/>
            <person name="Grewe F."/>
        </authorList>
    </citation>
    <scope>NUCLEOTIDE SEQUENCE [LARGE SCALE GENOMIC DNA]</scope>
    <source>
        <strain evidence="1 2">Mercado 3170</strain>
    </source>
</reference>
<evidence type="ECO:0000313" key="1">
    <source>
        <dbReference type="EMBL" id="KAL2045203.1"/>
    </source>
</evidence>
<organism evidence="1 2">
    <name type="scientific">Stereocaulon virgatum</name>
    <dbReference type="NCBI Taxonomy" id="373712"/>
    <lineage>
        <taxon>Eukaryota</taxon>
        <taxon>Fungi</taxon>
        <taxon>Dikarya</taxon>
        <taxon>Ascomycota</taxon>
        <taxon>Pezizomycotina</taxon>
        <taxon>Lecanoromycetes</taxon>
        <taxon>OSLEUM clade</taxon>
        <taxon>Lecanoromycetidae</taxon>
        <taxon>Lecanorales</taxon>
        <taxon>Lecanorineae</taxon>
        <taxon>Stereocaulaceae</taxon>
        <taxon>Stereocaulon</taxon>
    </lineage>
</organism>
<accession>A0ABR4AP65</accession>
<gene>
    <name evidence="1" type="ORF">N7G274_002285</name>
</gene>
<keyword evidence="2" id="KW-1185">Reference proteome</keyword>
<evidence type="ECO:0000313" key="2">
    <source>
        <dbReference type="Proteomes" id="UP001590950"/>
    </source>
</evidence>
<comment type="caution">
    <text evidence="1">The sequence shown here is derived from an EMBL/GenBank/DDBJ whole genome shotgun (WGS) entry which is preliminary data.</text>
</comment>
<dbReference type="EMBL" id="JBEFKJ010000007">
    <property type="protein sequence ID" value="KAL2045203.1"/>
    <property type="molecule type" value="Genomic_DNA"/>
</dbReference>
<name>A0ABR4AP65_9LECA</name>